<evidence type="ECO:0000313" key="1">
    <source>
        <dbReference type="EMBL" id="MBC2600370.1"/>
    </source>
</evidence>
<sequence length="77" mass="8045">MAGWEISLSEAAQLEAGLRPVPFGLTLLRLISRPSQGDAPRIEGRGVAGIGADLDTNPIPAPCAASILRCTITVKTY</sequence>
<dbReference type="AlphaFoldDB" id="A0A7X1AUQ7"/>
<dbReference type="EMBL" id="JACHVA010000016">
    <property type="protein sequence ID" value="MBC2600370.1"/>
    <property type="molecule type" value="Genomic_DNA"/>
</dbReference>
<evidence type="ECO:0000313" key="2">
    <source>
        <dbReference type="Proteomes" id="UP000525652"/>
    </source>
</evidence>
<gene>
    <name evidence="1" type="ORF">H5P30_01095</name>
</gene>
<keyword evidence="2" id="KW-1185">Reference proteome</keyword>
<reference evidence="1 2" key="1">
    <citation type="submission" date="2020-07" db="EMBL/GenBank/DDBJ databases">
        <authorList>
            <person name="Feng X."/>
        </authorList>
    </citation>
    <scope>NUCLEOTIDE SEQUENCE [LARGE SCALE GENOMIC DNA]</scope>
    <source>
        <strain evidence="1 2">JCM14086</strain>
    </source>
</reference>
<accession>A0A7X1AUQ7</accession>
<comment type="caution">
    <text evidence="1">The sequence shown here is derived from an EMBL/GenBank/DDBJ whole genome shotgun (WGS) entry which is preliminary data.</text>
</comment>
<organism evidence="1 2">
    <name type="scientific">Puniceicoccus vermicola</name>
    <dbReference type="NCBI Taxonomy" id="388746"/>
    <lineage>
        <taxon>Bacteria</taxon>
        <taxon>Pseudomonadati</taxon>
        <taxon>Verrucomicrobiota</taxon>
        <taxon>Opitutia</taxon>
        <taxon>Puniceicoccales</taxon>
        <taxon>Puniceicoccaceae</taxon>
        <taxon>Puniceicoccus</taxon>
    </lineage>
</organism>
<proteinExistence type="predicted"/>
<name>A0A7X1AUQ7_9BACT</name>
<dbReference type="Proteomes" id="UP000525652">
    <property type="component" value="Unassembled WGS sequence"/>
</dbReference>
<dbReference type="RefSeq" id="WP_185691120.1">
    <property type="nucleotide sequence ID" value="NZ_JACHVA010000016.1"/>
</dbReference>
<protein>
    <submittedName>
        <fullName evidence="1">Uncharacterized protein</fullName>
    </submittedName>
</protein>